<sequence>MAENRPLEATADTRHSGLLRLIGQPCSARYQRSQAMRNGLHGFRVRQNDNQASQIGSPTILTICESRLPPPFTRASRGISPASVQATLAEYTGPRDEAHEVTLRGLSIFIVYVNLFSNSLKFCYMIV</sequence>
<dbReference type="AlphaFoldDB" id="A0A9D4NEK6"/>
<evidence type="ECO:0000313" key="2">
    <source>
        <dbReference type="Proteomes" id="UP000828390"/>
    </source>
</evidence>
<dbReference type="EMBL" id="JAIWYP010000001">
    <property type="protein sequence ID" value="KAH3892314.1"/>
    <property type="molecule type" value="Genomic_DNA"/>
</dbReference>
<name>A0A9D4NEK6_DREPO</name>
<dbReference type="Proteomes" id="UP000828390">
    <property type="component" value="Unassembled WGS sequence"/>
</dbReference>
<proteinExistence type="predicted"/>
<accession>A0A9D4NEK6</accession>
<protein>
    <submittedName>
        <fullName evidence="1">Uncharacterized protein</fullName>
    </submittedName>
</protein>
<keyword evidence="2" id="KW-1185">Reference proteome</keyword>
<gene>
    <name evidence="1" type="ORF">DPMN_016429</name>
</gene>
<comment type="caution">
    <text evidence="1">The sequence shown here is derived from an EMBL/GenBank/DDBJ whole genome shotgun (WGS) entry which is preliminary data.</text>
</comment>
<organism evidence="1 2">
    <name type="scientific">Dreissena polymorpha</name>
    <name type="common">Zebra mussel</name>
    <name type="synonym">Mytilus polymorpha</name>
    <dbReference type="NCBI Taxonomy" id="45954"/>
    <lineage>
        <taxon>Eukaryota</taxon>
        <taxon>Metazoa</taxon>
        <taxon>Spiralia</taxon>
        <taxon>Lophotrochozoa</taxon>
        <taxon>Mollusca</taxon>
        <taxon>Bivalvia</taxon>
        <taxon>Autobranchia</taxon>
        <taxon>Heteroconchia</taxon>
        <taxon>Euheterodonta</taxon>
        <taxon>Imparidentia</taxon>
        <taxon>Neoheterodontei</taxon>
        <taxon>Myida</taxon>
        <taxon>Dreissenoidea</taxon>
        <taxon>Dreissenidae</taxon>
        <taxon>Dreissena</taxon>
    </lineage>
</organism>
<evidence type="ECO:0000313" key="1">
    <source>
        <dbReference type="EMBL" id="KAH3892314.1"/>
    </source>
</evidence>
<reference evidence="1" key="2">
    <citation type="submission" date="2020-11" db="EMBL/GenBank/DDBJ databases">
        <authorList>
            <person name="McCartney M.A."/>
            <person name="Auch B."/>
            <person name="Kono T."/>
            <person name="Mallez S."/>
            <person name="Becker A."/>
            <person name="Gohl D.M."/>
            <person name="Silverstein K.A.T."/>
            <person name="Koren S."/>
            <person name="Bechman K.B."/>
            <person name="Herman A."/>
            <person name="Abrahante J.E."/>
            <person name="Garbe J."/>
        </authorList>
    </citation>
    <scope>NUCLEOTIDE SEQUENCE</scope>
    <source>
        <strain evidence="1">Duluth1</strain>
        <tissue evidence="1">Whole animal</tissue>
    </source>
</reference>
<reference evidence="1" key="1">
    <citation type="journal article" date="2019" name="bioRxiv">
        <title>The Genome of the Zebra Mussel, Dreissena polymorpha: A Resource for Invasive Species Research.</title>
        <authorList>
            <person name="McCartney M.A."/>
            <person name="Auch B."/>
            <person name="Kono T."/>
            <person name="Mallez S."/>
            <person name="Zhang Y."/>
            <person name="Obille A."/>
            <person name="Becker A."/>
            <person name="Abrahante J.E."/>
            <person name="Garbe J."/>
            <person name="Badalamenti J.P."/>
            <person name="Herman A."/>
            <person name="Mangelson H."/>
            <person name="Liachko I."/>
            <person name="Sullivan S."/>
            <person name="Sone E.D."/>
            <person name="Koren S."/>
            <person name="Silverstein K.A.T."/>
            <person name="Beckman K.B."/>
            <person name="Gohl D.M."/>
        </authorList>
    </citation>
    <scope>NUCLEOTIDE SEQUENCE</scope>
    <source>
        <strain evidence="1">Duluth1</strain>
        <tissue evidence="1">Whole animal</tissue>
    </source>
</reference>